<name>A0A078MAZ7_9PSED</name>
<dbReference type="PANTHER" id="PTHR30055:SF146">
    <property type="entry name" value="HTH-TYPE TRANSCRIPTIONAL DUAL REGULATOR CECR"/>
    <property type="match status" value="1"/>
</dbReference>
<dbReference type="SUPFAM" id="SSF46689">
    <property type="entry name" value="Homeodomain-like"/>
    <property type="match status" value="1"/>
</dbReference>
<dbReference type="Gene3D" id="1.10.10.60">
    <property type="entry name" value="Homeodomain-like"/>
    <property type="match status" value="1"/>
</dbReference>
<dbReference type="RefSeq" id="WP_044498731.1">
    <property type="nucleotide sequence ID" value="NZ_LK391969.1"/>
</dbReference>
<dbReference type="Gene3D" id="1.10.357.10">
    <property type="entry name" value="Tetracycline Repressor, domain 2"/>
    <property type="match status" value="1"/>
</dbReference>
<dbReference type="Pfam" id="PF14246">
    <property type="entry name" value="TetR_C_7"/>
    <property type="match status" value="1"/>
</dbReference>
<dbReference type="InterPro" id="IPR039536">
    <property type="entry name" value="TetR_C_Proteobacteria"/>
</dbReference>
<dbReference type="Pfam" id="PF00440">
    <property type="entry name" value="TetR_N"/>
    <property type="match status" value="1"/>
</dbReference>
<dbReference type="PROSITE" id="PS50977">
    <property type="entry name" value="HTH_TETR_2"/>
    <property type="match status" value="1"/>
</dbReference>
<sequence>MPEKKVRAAGPGRPKDPAKREAILHAAQELFLRHSYEGTSMDAIAAEARVSKLTVYSHFTDKDTLYAAAIRHVCEAQMPQLFFEHAPEHDMRTLLMRIGEGFCVLINGRESLALHRLLVSRAGQDRKLAQLFYEAGPQRVCDGMVQVLQRAVDRGELQIEAPLEAARHFFCLLKGDHNFRLLIGHDEPQTAAERQRHVAQVVDIFLRIYCPRSG</sequence>
<reference evidence="6" key="1">
    <citation type="submission" date="2014-07" db="EMBL/GenBank/DDBJ databases">
        <authorList>
            <person name="Urmite Genomes Urmite Genomes"/>
        </authorList>
    </citation>
    <scope>NUCLEOTIDE SEQUENCE</scope>
    <source>
        <strain evidence="6">12M76_air</strain>
    </source>
</reference>
<dbReference type="InterPro" id="IPR050109">
    <property type="entry name" value="HTH-type_TetR-like_transc_reg"/>
</dbReference>
<evidence type="ECO:0000313" key="6">
    <source>
        <dbReference type="EMBL" id="CEA03460.1"/>
    </source>
</evidence>
<feature type="DNA-binding region" description="H-T-H motif" evidence="4">
    <location>
        <begin position="40"/>
        <end position="59"/>
    </location>
</feature>
<dbReference type="GO" id="GO:0000976">
    <property type="term" value="F:transcription cis-regulatory region binding"/>
    <property type="evidence" value="ECO:0007669"/>
    <property type="project" value="TreeGrafter"/>
</dbReference>
<protein>
    <submittedName>
        <fullName evidence="6">TetR family transcriptional regulator</fullName>
    </submittedName>
</protein>
<keyword evidence="3" id="KW-0804">Transcription</keyword>
<dbReference type="SUPFAM" id="SSF48498">
    <property type="entry name" value="Tetracyclin repressor-like, C-terminal domain"/>
    <property type="match status" value="1"/>
</dbReference>
<evidence type="ECO:0000256" key="4">
    <source>
        <dbReference type="PROSITE-ProRule" id="PRU00335"/>
    </source>
</evidence>
<feature type="domain" description="HTH tetR-type" evidence="5">
    <location>
        <begin position="17"/>
        <end position="77"/>
    </location>
</feature>
<dbReference type="PRINTS" id="PR00455">
    <property type="entry name" value="HTHTETR"/>
</dbReference>
<dbReference type="GO" id="GO:0003700">
    <property type="term" value="F:DNA-binding transcription factor activity"/>
    <property type="evidence" value="ECO:0007669"/>
    <property type="project" value="TreeGrafter"/>
</dbReference>
<keyword evidence="2 4" id="KW-0238">DNA-binding</keyword>
<dbReference type="EMBL" id="LM997413">
    <property type="protein sequence ID" value="CEA03460.1"/>
    <property type="molecule type" value="Genomic_DNA"/>
</dbReference>
<organism evidence="6">
    <name type="scientific">Pseudomonas saudimassiliensis</name>
    <dbReference type="NCBI Taxonomy" id="1461581"/>
    <lineage>
        <taxon>Bacteria</taxon>
        <taxon>Pseudomonadati</taxon>
        <taxon>Pseudomonadota</taxon>
        <taxon>Gammaproteobacteria</taxon>
        <taxon>Pseudomonadales</taxon>
        <taxon>Pseudomonadaceae</taxon>
        <taxon>Pseudomonas</taxon>
    </lineage>
</organism>
<gene>
    <name evidence="6" type="ORF">BN1049_01126</name>
</gene>
<evidence type="ECO:0000256" key="2">
    <source>
        <dbReference type="ARBA" id="ARBA00023125"/>
    </source>
</evidence>
<dbReference type="OrthoDB" id="8535430at2"/>
<proteinExistence type="predicted"/>
<dbReference type="InterPro" id="IPR009057">
    <property type="entry name" value="Homeodomain-like_sf"/>
</dbReference>
<dbReference type="PANTHER" id="PTHR30055">
    <property type="entry name" value="HTH-TYPE TRANSCRIPTIONAL REGULATOR RUTR"/>
    <property type="match status" value="1"/>
</dbReference>
<dbReference type="AlphaFoldDB" id="A0A078MAZ7"/>
<evidence type="ECO:0000256" key="1">
    <source>
        <dbReference type="ARBA" id="ARBA00023015"/>
    </source>
</evidence>
<dbReference type="PATRIC" id="fig|1461581.3.peg.1102"/>
<keyword evidence="1" id="KW-0805">Transcription regulation</keyword>
<accession>A0A078MAZ7</accession>
<evidence type="ECO:0000259" key="5">
    <source>
        <dbReference type="PROSITE" id="PS50977"/>
    </source>
</evidence>
<dbReference type="InterPro" id="IPR001647">
    <property type="entry name" value="HTH_TetR"/>
</dbReference>
<dbReference type="InterPro" id="IPR036271">
    <property type="entry name" value="Tet_transcr_reg_TetR-rel_C_sf"/>
</dbReference>
<evidence type="ECO:0000256" key="3">
    <source>
        <dbReference type="ARBA" id="ARBA00023163"/>
    </source>
</evidence>
<dbReference type="EMBL" id="LK391969">
    <property type="protein sequence ID" value="CEF26199.1"/>
    <property type="molecule type" value="Genomic_DNA"/>
</dbReference>
<dbReference type="FunFam" id="1.10.10.60:FF:000141">
    <property type="entry name" value="TetR family transcriptional regulator"/>
    <property type="match status" value="1"/>
</dbReference>